<feature type="transmembrane region" description="Helical" evidence="1">
    <location>
        <begin position="74"/>
        <end position="97"/>
    </location>
</feature>
<comment type="caution">
    <text evidence="2">The sequence shown here is derived from an EMBL/GenBank/DDBJ whole genome shotgun (WGS) entry which is preliminary data.</text>
</comment>
<evidence type="ECO:0008006" key="4">
    <source>
        <dbReference type="Google" id="ProtNLM"/>
    </source>
</evidence>
<gene>
    <name evidence="2" type="ORF">COW24_00755</name>
</gene>
<evidence type="ECO:0000256" key="1">
    <source>
        <dbReference type="SAM" id="Phobius"/>
    </source>
</evidence>
<accession>A0A2M7H525</accession>
<dbReference type="EMBL" id="PFGC01000010">
    <property type="protein sequence ID" value="PIW37335.1"/>
    <property type="molecule type" value="Genomic_DNA"/>
</dbReference>
<keyword evidence="1" id="KW-0472">Membrane</keyword>
<feature type="transmembrane region" description="Helical" evidence="1">
    <location>
        <begin position="346"/>
        <end position="367"/>
    </location>
</feature>
<feature type="transmembrane region" description="Helical" evidence="1">
    <location>
        <begin position="153"/>
        <end position="178"/>
    </location>
</feature>
<feature type="transmembrane region" description="Helical" evidence="1">
    <location>
        <begin position="117"/>
        <end position="141"/>
    </location>
</feature>
<feature type="transmembrane region" description="Helical" evidence="1">
    <location>
        <begin position="12"/>
        <end position="30"/>
    </location>
</feature>
<proteinExistence type="predicted"/>
<evidence type="ECO:0000313" key="2">
    <source>
        <dbReference type="EMBL" id="PIW37335.1"/>
    </source>
</evidence>
<keyword evidence="1" id="KW-0812">Transmembrane</keyword>
<feature type="transmembrane region" description="Helical" evidence="1">
    <location>
        <begin position="190"/>
        <end position="210"/>
    </location>
</feature>
<sequence>MFISRVSEKHKLVVIFLIYAVVIAVGLFFHEIWLDESQAWLIARDASLLDLFKLAGYEGSPVLWHLLLMPFAKLGLPIASMQVLQFIIILTAAGLLLKYAPFPWWMKALILASYPMFYEYAIISRSYGLGVLLIFAVLSAWPNRQSKVWQLALLITLLAQVHIFGLWLAICFVVYWLVDARKMNGRVLAGNLFLIALPILSIGLAVAMLWPPTDLSHSIAPFDFIFEWGDLEQLKFVITGAFFPIPDPGGRFWNNVWWSNQAVFSIGLFSFVVSYLSFYVGRSKLITLYSVMSSGMIILFLTKHLQASRYLVILVIILIACYWLAELEKSKSSKSDLGLSRAMVSVVLILQIPMAGIALTTDLFGMFSPSQQAAKVLRSDPDYVEVLLMSFPSQYGVSLLPFIDDAHKTVYGVEYERDVSYMVWNTEQSYGYDLGADVAIQRIEDVVAERKPKLAILAVAYDKDELWRPLLKKYAIYGDFSDALLNHEQLLLIDVTAPK</sequence>
<keyword evidence="1" id="KW-1133">Transmembrane helix</keyword>
<organism evidence="2 3">
    <name type="scientific">Candidatus Kerfeldbacteria bacterium CG15_BIG_FIL_POST_REV_8_21_14_020_45_12</name>
    <dbReference type="NCBI Taxonomy" id="2014247"/>
    <lineage>
        <taxon>Bacteria</taxon>
        <taxon>Candidatus Kerfeldiibacteriota</taxon>
    </lineage>
</organism>
<feature type="transmembrane region" description="Helical" evidence="1">
    <location>
        <begin position="307"/>
        <end position="325"/>
    </location>
</feature>
<dbReference type="AlphaFoldDB" id="A0A2M7H525"/>
<feature type="transmembrane region" description="Helical" evidence="1">
    <location>
        <begin position="256"/>
        <end position="278"/>
    </location>
</feature>
<dbReference type="Proteomes" id="UP000230292">
    <property type="component" value="Unassembled WGS sequence"/>
</dbReference>
<name>A0A2M7H525_9BACT</name>
<reference evidence="2 3" key="1">
    <citation type="submission" date="2017-09" db="EMBL/GenBank/DDBJ databases">
        <title>Depth-based differentiation of microbial function through sediment-hosted aquifers and enrichment of novel symbionts in the deep terrestrial subsurface.</title>
        <authorList>
            <person name="Probst A.J."/>
            <person name="Ladd B."/>
            <person name="Jarett J.K."/>
            <person name="Geller-Mcgrath D.E."/>
            <person name="Sieber C.M."/>
            <person name="Emerson J.B."/>
            <person name="Anantharaman K."/>
            <person name="Thomas B.C."/>
            <person name="Malmstrom R."/>
            <person name="Stieglmeier M."/>
            <person name="Klingl A."/>
            <person name="Woyke T."/>
            <person name="Ryan C.M."/>
            <person name="Banfield J.F."/>
        </authorList>
    </citation>
    <scope>NUCLEOTIDE SEQUENCE [LARGE SCALE GENOMIC DNA]</scope>
    <source>
        <strain evidence="2">CG15_BIG_FIL_POST_REV_8_21_14_020_45_12</strain>
    </source>
</reference>
<evidence type="ECO:0000313" key="3">
    <source>
        <dbReference type="Proteomes" id="UP000230292"/>
    </source>
</evidence>
<feature type="transmembrane region" description="Helical" evidence="1">
    <location>
        <begin position="285"/>
        <end position="301"/>
    </location>
</feature>
<protein>
    <recommendedName>
        <fullName evidence="4">Glycosyltransferase RgtA/B/C/D-like domain-containing protein</fullName>
    </recommendedName>
</protein>